<accession>A0A151U7Z1</accession>
<dbReference type="InterPro" id="IPR036397">
    <property type="entry name" value="RNaseH_sf"/>
</dbReference>
<reference evidence="2 3" key="1">
    <citation type="journal article" date="2012" name="Nat. Biotechnol.">
        <title>Draft genome sequence of pigeonpea (Cajanus cajan), an orphan legume crop of resource-poor farmers.</title>
        <authorList>
            <person name="Varshney R.K."/>
            <person name="Chen W."/>
            <person name="Li Y."/>
            <person name="Bharti A.K."/>
            <person name="Saxena R.K."/>
            <person name="Schlueter J.A."/>
            <person name="Donoghue M.T."/>
            <person name="Azam S."/>
            <person name="Fan G."/>
            <person name="Whaley A.M."/>
            <person name="Farmer A.D."/>
            <person name="Sheridan J."/>
            <person name="Iwata A."/>
            <person name="Tuteja R."/>
            <person name="Penmetsa R.V."/>
            <person name="Wu W."/>
            <person name="Upadhyaya H.D."/>
            <person name="Yang S.P."/>
            <person name="Shah T."/>
            <person name="Saxena K.B."/>
            <person name="Michael T."/>
            <person name="McCombie W.R."/>
            <person name="Yang B."/>
            <person name="Zhang G."/>
            <person name="Yang H."/>
            <person name="Wang J."/>
            <person name="Spillane C."/>
            <person name="Cook D.R."/>
            <person name="May G.D."/>
            <person name="Xu X."/>
            <person name="Jackson S.A."/>
        </authorList>
    </citation>
    <scope>NUCLEOTIDE SEQUENCE [LARGE SCALE GENOMIC DNA]</scope>
    <source>
        <strain evidence="3">cv. Asha</strain>
    </source>
</reference>
<dbReference type="PROSITE" id="PS50994">
    <property type="entry name" value="INTEGRASE"/>
    <property type="match status" value="2"/>
</dbReference>
<evidence type="ECO:0000313" key="2">
    <source>
        <dbReference type="EMBL" id="KYP75414.1"/>
    </source>
</evidence>
<dbReference type="PANTHER" id="PTHR37984:SF5">
    <property type="entry name" value="PROTEIN NYNRIN-LIKE"/>
    <property type="match status" value="1"/>
</dbReference>
<feature type="domain" description="Integrase catalytic" evidence="1">
    <location>
        <begin position="260"/>
        <end position="428"/>
    </location>
</feature>
<dbReference type="Gramene" id="C.cajan_07910.t">
    <property type="protein sequence ID" value="C.cajan_07910.t"/>
    <property type="gene ID" value="C.cajan_07910"/>
</dbReference>
<dbReference type="GO" id="GO:0015074">
    <property type="term" value="P:DNA integration"/>
    <property type="evidence" value="ECO:0007669"/>
    <property type="project" value="InterPro"/>
</dbReference>
<organism evidence="2 3">
    <name type="scientific">Cajanus cajan</name>
    <name type="common">Pigeon pea</name>
    <name type="synonym">Cajanus indicus</name>
    <dbReference type="NCBI Taxonomy" id="3821"/>
    <lineage>
        <taxon>Eukaryota</taxon>
        <taxon>Viridiplantae</taxon>
        <taxon>Streptophyta</taxon>
        <taxon>Embryophyta</taxon>
        <taxon>Tracheophyta</taxon>
        <taxon>Spermatophyta</taxon>
        <taxon>Magnoliopsida</taxon>
        <taxon>eudicotyledons</taxon>
        <taxon>Gunneridae</taxon>
        <taxon>Pentapetalae</taxon>
        <taxon>rosids</taxon>
        <taxon>fabids</taxon>
        <taxon>Fabales</taxon>
        <taxon>Fabaceae</taxon>
        <taxon>Papilionoideae</taxon>
        <taxon>50 kb inversion clade</taxon>
        <taxon>NPAAA clade</taxon>
        <taxon>indigoferoid/millettioid clade</taxon>
        <taxon>Phaseoleae</taxon>
        <taxon>Cajanus</taxon>
    </lineage>
</organism>
<feature type="domain" description="Integrase catalytic" evidence="1">
    <location>
        <begin position="1"/>
        <end position="131"/>
    </location>
</feature>
<keyword evidence="3" id="KW-1185">Reference proteome</keyword>
<dbReference type="InterPro" id="IPR001584">
    <property type="entry name" value="Integrase_cat-core"/>
</dbReference>
<proteinExistence type="predicted"/>
<dbReference type="SUPFAM" id="SSF53098">
    <property type="entry name" value="Ribonuclease H-like"/>
    <property type="match status" value="2"/>
</dbReference>
<dbReference type="Proteomes" id="UP000075243">
    <property type="component" value="Chromosome 2"/>
</dbReference>
<name>A0A151U7Z1_CAJCA</name>
<dbReference type="GO" id="GO:0003676">
    <property type="term" value="F:nucleic acid binding"/>
    <property type="evidence" value="ECO:0007669"/>
    <property type="project" value="InterPro"/>
</dbReference>
<protein>
    <submittedName>
        <fullName evidence="2">Retrotransposable element Tf2</fullName>
    </submittedName>
</protein>
<evidence type="ECO:0000313" key="3">
    <source>
        <dbReference type="Proteomes" id="UP000075243"/>
    </source>
</evidence>
<dbReference type="InterPro" id="IPR056924">
    <property type="entry name" value="SH3_Tf2-1"/>
</dbReference>
<dbReference type="Pfam" id="PF24626">
    <property type="entry name" value="SH3_Tf2-1"/>
    <property type="match status" value="1"/>
</dbReference>
<dbReference type="Gene3D" id="3.30.420.10">
    <property type="entry name" value="Ribonuclease H-like superfamily/Ribonuclease H"/>
    <property type="match status" value="2"/>
</dbReference>
<evidence type="ECO:0000259" key="1">
    <source>
        <dbReference type="PROSITE" id="PS50994"/>
    </source>
</evidence>
<sequence length="500" mass="57686">MDFIGGLPRASGKDTVLVVVDRLSKYAHFLPLSHPFSAQEVAQMDKLFLSQFWSELFKSAGTKLKYTSAYHPQSDGQTEVVNRCLEDYLRCFVGDKPKQWPRWLAWAEFCFNTHYNQSAGMTPFKAVYGRDPPAIFKAPTFPSKVESVNVMAEERDGVLEELKANIGKAQHRMKQQADRKRRDVNFEVGDWVYLKAQPYRLKSLAKRRNEKLGPRYYGPFRVLAKVGAVAYKLQLPESSRIHPVFHVSKLKKAVPLEKQVQSLPEEISVDWELQPQPAELLSYRLHFHNSKDTVLVVVDRLSKYAHFLPLSHPFSAQEVAQMFIREVVRLHGFPESIVTDRDKLFLSQFWSELFKSAGTKLKYTSAYHPQSDGQTEVVNRCLEDYLRCFVGDKPKQWPRWLAWAEFCFNTHYNQSAGMTPFKAVYGRDPPAIFKAPTFPSKVEAVNVMAEERDGVLEELKANIGKAQHRMKQQADRKRRDVNFEVGDWVYLKANLIDSNR</sequence>
<dbReference type="EMBL" id="CM003604">
    <property type="protein sequence ID" value="KYP75414.1"/>
    <property type="molecule type" value="Genomic_DNA"/>
</dbReference>
<dbReference type="InterPro" id="IPR012337">
    <property type="entry name" value="RNaseH-like_sf"/>
</dbReference>
<dbReference type="FunFam" id="3.30.420.10:FF:000032">
    <property type="entry name" value="Retrovirus-related Pol polyprotein from transposon 297-like Protein"/>
    <property type="match status" value="1"/>
</dbReference>
<dbReference type="AlphaFoldDB" id="A0A151U7Z1"/>
<gene>
    <name evidence="2" type="ORF">KK1_008141</name>
</gene>
<dbReference type="InterPro" id="IPR050951">
    <property type="entry name" value="Retrovirus_Pol_polyprotein"/>
</dbReference>
<dbReference type="PANTHER" id="PTHR37984">
    <property type="entry name" value="PROTEIN CBG26694"/>
    <property type="match status" value="1"/>
</dbReference>